<proteinExistence type="inferred from homology"/>
<dbReference type="InterPro" id="IPR013022">
    <property type="entry name" value="Xyl_isomerase-like_TIM-brl"/>
</dbReference>
<accession>A0A5N0TIZ1</accession>
<protein>
    <submittedName>
        <fullName evidence="6">TIM barrel protein</fullName>
    </submittedName>
</protein>
<comment type="similarity">
    <text evidence="2">Belongs to the hyi family.</text>
</comment>
<dbReference type="Gene3D" id="3.20.20.150">
    <property type="entry name" value="Divalent-metal-dependent TIM barrel enzymes"/>
    <property type="match status" value="1"/>
</dbReference>
<reference evidence="6 7" key="1">
    <citation type="submission" date="2019-09" db="EMBL/GenBank/DDBJ databases">
        <title>Wenzhouxiangella sp. Genome sequencing and assembly.</title>
        <authorList>
            <person name="Zhang R."/>
        </authorList>
    </citation>
    <scope>NUCLEOTIDE SEQUENCE [LARGE SCALE GENOMIC DNA]</scope>
    <source>
        <strain evidence="6 7">W260</strain>
    </source>
</reference>
<dbReference type="InterPro" id="IPR036237">
    <property type="entry name" value="Xyl_isomerase-like_sf"/>
</dbReference>
<dbReference type="EMBL" id="VYXP01000001">
    <property type="protein sequence ID" value="KAA9134067.1"/>
    <property type="molecule type" value="Genomic_DNA"/>
</dbReference>
<keyword evidence="7" id="KW-1185">Reference proteome</keyword>
<dbReference type="Pfam" id="PF01261">
    <property type="entry name" value="AP_endonuc_2"/>
    <property type="match status" value="1"/>
</dbReference>
<evidence type="ECO:0000256" key="3">
    <source>
        <dbReference type="PIRSR" id="PIRSR006241-50"/>
    </source>
</evidence>
<organism evidence="6 7">
    <name type="scientific">Marinihelvus fidelis</name>
    <dbReference type="NCBI Taxonomy" id="2613842"/>
    <lineage>
        <taxon>Bacteria</taxon>
        <taxon>Pseudomonadati</taxon>
        <taxon>Pseudomonadota</taxon>
        <taxon>Gammaproteobacteria</taxon>
        <taxon>Chromatiales</taxon>
        <taxon>Wenzhouxiangellaceae</taxon>
        <taxon>Marinihelvus</taxon>
    </lineage>
</organism>
<name>A0A5N0TIZ1_9GAMM</name>
<dbReference type="GO" id="GO:0016853">
    <property type="term" value="F:isomerase activity"/>
    <property type="evidence" value="ECO:0007669"/>
    <property type="project" value="UniProtKB-KW"/>
</dbReference>
<dbReference type="SUPFAM" id="SSF51658">
    <property type="entry name" value="Xylose isomerase-like"/>
    <property type="match status" value="1"/>
</dbReference>
<keyword evidence="1 2" id="KW-0413">Isomerase</keyword>
<feature type="chain" id="PRO_5024346197" evidence="4">
    <location>
        <begin position="28"/>
        <end position="290"/>
    </location>
</feature>
<dbReference type="InterPro" id="IPR026040">
    <property type="entry name" value="HyI-like"/>
</dbReference>
<dbReference type="RefSeq" id="WP_150862417.1">
    <property type="nucleotide sequence ID" value="NZ_VYXP01000001.1"/>
</dbReference>
<feature type="signal peptide" evidence="4">
    <location>
        <begin position="1"/>
        <end position="27"/>
    </location>
</feature>
<feature type="active site" description="Proton donor/acceptor" evidence="3">
    <location>
        <position position="172"/>
    </location>
</feature>
<gene>
    <name evidence="6" type="ORF">F3N42_00515</name>
</gene>
<sequence>MFKITRRGAIGLGIGAAVAGLAPHAFAGPKRDPLLASYAVNVASWWGDTPLLDRFELASAAGFEAVEMWGVHDDAYSPKDIRQRLDEYGLNLVQILAWYGPGLTDPAQEKPFLEAMKQAIEDAEYLGADMFTVVGHQDDPSLAMEEKMARLQGAYEAALPMVEDANKTMLLEPFNEFNHPGHFIYGSPEALQICRAVDSPHLKLNWDLFHMQRHEGELVQRFRDGIDQVGYVQMADTPDRHQAGTGELNYDYIFQECRNAGYEGYFGLECWPKDGDAEQAVADFRAVAPA</sequence>
<evidence type="ECO:0000313" key="6">
    <source>
        <dbReference type="EMBL" id="KAA9134067.1"/>
    </source>
</evidence>
<dbReference type="PIRSF" id="PIRSF006241">
    <property type="entry name" value="HyI"/>
    <property type="match status" value="1"/>
</dbReference>
<evidence type="ECO:0000256" key="2">
    <source>
        <dbReference type="PIRNR" id="PIRNR006241"/>
    </source>
</evidence>
<comment type="caution">
    <text evidence="6">The sequence shown here is derived from an EMBL/GenBank/DDBJ whole genome shotgun (WGS) entry which is preliminary data.</text>
</comment>
<evidence type="ECO:0000256" key="1">
    <source>
        <dbReference type="ARBA" id="ARBA00023235"/>
    </source>
</evidence>
<dbReference type="AlphaFoldDB" id="A0A5N0TIZ1"/>
<dbReference type="InterPro" id="IPR050417">
    <property type="entry name" value="Sugar_Epim/Isomerase"/>
</dbReference>
<feature type="domain" description="Xylose isomerase-like TIM barrel" evidence="5">
    <location>
        <begin position="55"/>
        <end position="282"/>
    </location>
</feature>
<dbReference type="Proteomes" id="UP000325372">
    <property type="component" value="Unassembled WGS sequence"/>
</dbReference>
<dbReference type="PANTHER" id="PTHR43489">
    <property type="entry name" value="ISOMERASE"/>
    <property type="match status" value="1"/>
</dbReference>
<evidence type="ECO:0000313" key="7">
    <source>
        <dbReference type="Proteomes" id="UP000325372"/>
    </source>
</evidence>
<evidence type="ECO:0000259" key="5">
    <source>
        <dbReference type="Pfam" id="PF01261"/>
    </source>
</evidence>
<feature type="active site" description="Proton donor/acceptor" evidence="3">
    <location>
        <position position="269"/>
    </location>
</feature>
<keyword evidence="4" id="KW-0732">Signal</keyword>
<evidence type="ECO:0000256" key="4">
    <source>
        <dbReference type="SAM" id="SignalP"/>
    </source>
</evidence>